<evidence type="ECO:0000313" key="2">
    <source>
        <dbReference type="Proteomes" id="UP000062645"/>
    </source>
</evidence>
<evidence type="ECO:0000313" key="1">
    <source>
        <dbReference type="EMBL" id="ALF53130.1"/>
    </source>
</evidence>
<dbReference type="RefSeq" id="WP_062291674.1">
    <property type="nucleotide sequence ID" value="NZ_CP012036.1"/>
</dbReference>
<gene>
    <name evidence="1" type="ORF">ACX27_10215</name>
</gene>
<organism evidence="1 2">
    <name type="scientific">Nostoc piscinale CENA21</name>
    <dbReference type="NCBI Taxonomy" id="224013"/>
    <lineage>
        <taxon>Bacteria</taxon>
        <taxon>Bacillati</taxon>
        <taxon>Cyanobacteriota</taxon>
        <taxon>Cyanophyceae</taxon>
        <taxon>Nostocales</taxon>
        <taxon>Nostocaceae</taxon>
        <taxon>Nostoc</taxon>
    </lineage>
</organism>
<name>A0A0M5MH63_9NOSO</name>
<reference evidence="1 2" key="2">
    <citation type="journal article" date="2016" name="Genome Announc.">
        <title>Draft Genome Sequence of the N2-Fixing Cyanobacterium Nostoc piscinale CENA21, Isolated from the Brazilian Amazon Floodplain.</title>
        <authorList>
            <person name="Leao T."/>
            <person name="Guimaraes P.I."/>
            <person name="de Melo A.G."/>
            <person name="Ramos R.T."/>
            <person name="Leao P.N."/>
            <person name="Silva A."/>
            <person name="Fiore M.F."/>
            <person name="Schneider M.P."/>
        </authorList>
    </citation>
    <scope>NUCLEOTIDE SEQUENCE [LARGE SCALE GENOMIC DNA]</scope>
    <source>
        <strain evidence="1 2">CENA21</strain>
    </source>
</reference>
<dbReference type="PATRIC" id="fig|224013.5.peg.2477"/>
<dbReference type="STRING" id="224013.ACX27_10215"/>
<reference evidence="2" key="1">
    <citation type="submission" date="2015-07" db="EMBL/GenBank/DDBJ databases">
        <title>Genome Of Nitrogen-Fixing Cyanobacterium Nostoc piscinale CENA21 From Solimoes/Amazon River Floodplain Sediments And Comparative Genomics To Uncover Biosynthetic Natural Products Potential.</title>
        <authorList>
            <person name="Leao T.F."/>
            <person name="Leao P.N."/>
            <person name="Guimaraes P.I."/>
            <person name="de Melo A.G.C."/>
            <person name="Ramos R.T.J."/>
            <person name="Silva A."/>
            <person name="Fiore M.F."/>
            <person name="Schneider M.P.C."/>
        </authorList>
    </citation>
    <scope>NUCLEOTIDE SEQUENCE [LARGE SCALE GENOMIC DNA]</scope>
    <source>
        <strain evidence="2">CENA21</strain>
    </source>
</reference>
<dbReference type="KEGG" id="npz:ACX27_10215"/>
<dbReference type="OrthoDB" id="490934at2"/>
<protein>
    <submittedName>
        <fullName evidence="1">Uncharacterized protein</fullName>
    </submittedName>
</protein>
<keyword evidence="2" id="KW-1185">Reference proteome</keyword>
<accession>A0A0M5MH63</accession>
<proteinExistence type="predicted"/>
<dbReference type="AlphaFoldDB" id="A0A0M5MH63"/>
<sequence length="68" mass="7914">MFELSDLKQTRFYQEAFQEGKEQGRQEGQRQEKLRMVSRLLRLGLTVEQVAAELDLSIEEVQQAAQNS</sequence>
<dbReference type="Proteomes" id="UP000062645">
    <property type="component" value="Chromosome"/>
</dbReference>
<dbReference type="EMBL" id="CP012036">
    <property type="protein sequence ID" value="ALF53130.1"/>
    <property type="molecule type" value="Genomic_DNA"/>
</dbReference>